<dbReference type="PANTHER" id="PTHR40074">
    <property type="entry name" value="O-ACETYLTRANSFERASE WECH"/>
    <property type="match status" value="1"/>
</dbReference>
<dbReference type="Pfam" id="PF01757">
    <property type="entry name" value="Acyl_transf_3"/>
    <property type="match status" value="1"/>
</dbReference>
<evidence type="ECO:0000256" key="4">
    <source>
        <dbReference type="ARBA" id="ARBA00022692"/>
    </source>
</evidence>
<evidence type="ECO:0000259" key="8">
    <source>
        <dbReference type="Pfam" id="PF01757"/>
    </source>
</evidence>
<keyword evidence="4 7" id="KW-0812">Transmembrane</keyword>
<feature type="transmembrane region" description="Helical" evidence="7">
    <location>
        <begin position="162"/>
        <end position="181"/>
    </location>
</feature>
<dbReference type="Proteomes" id="UP000304840">
    <property type="component" value="Chromosome"/>
</dbReference>
<feature type="transmembrane region" description="Helical" evidence="7">
    <location>
        <begin position="187"/>
        <end position="203"/>
    </location>
</feature>
<evidence type="ECO:0000256" key="7">
    <source>
        <dbReference type="SAM" id="Phobius"/>
    </source>
</evidence>
<comment type="similarity">
    <text evidence="2">Belongs to the acyltransferase 3 family.</text>
</comment>
<name>A0AAI8CG73_9FLAO</name>
<feature type="transmembrane region" description="Helical" evidence="7">
    <location>
        <begin position="12"/>
        <end position="30"/>
    </location>
</feature>
<reference evidence="10" key="1">
    <citation type="submission" date="2016-03" db="EMBL/GenBank/DDBJ databases">
        <title>Flavobacterium columnare strain B185, complete genome.</title>
        <authorList>
            <person name="Sundberg L.-R."/>
            <person name="Papponen P."/>
            <person name="Laanto E."/>
        </authorList>
    </citation>
    <scope>NUCLEOTIDE SEQUENCE [LARGE SCALE GENOMIC DNA]</scope>
    <source>
        <strain evidence="10">B185</strain>
    </source>
</reference>
<feature type="domain" description="Acyltransferase 3" evidence="8">
    <location>
        <begin position="7"/>
        <end position="283"/>
    </location>
</feature>
<dbReference type="InterPro" id="IPR002656">
    <property type="entry name" value="Acyl_transf_3_dom"/>
</dbReference>
<sequence>MNNENLSWITSLRVLATFSVILLHASSGILYQYGTISNVDWWIGNLYDSSVRFCVPIFLMISGVLILSKTYENNTEYLKKRVLRIIFPFLFWSIFYILLDLLHKFYTGENLTFLQILKFIWSKLKTGASFHLWYVYMIIGLYLIFAIIGKWLSLANNNEIKYFLIIWLITIFIKLPLINQLIPNIEISYFSGYIGYPVLGYYLNRVNFNFKKKKIIYTFFILIGILTTICATFFATKYKGKFYEGFYSYLMPNVLIVSIGIFLVFKDFIKFNSKTISFFSKYS</sequence>
<evidence type="ECO:0000256" key="1">
    <source>
        <dbReference type="ARBA" id="ARBA00004651"/>
    </source>
</evidence>
<feature type="transmembrane region" description="Helical" evidence="7">
    <location>
        <begin position="50"/>
        <end position="70"/>
    </location>
</feature>
<keyword evidence="6 7" id="KW-0472">Membrane</keyword>
<feature type="transmembrane region" description="Helical" evidence="7">
    <location>
        <begin position="133"/>
        <end position="155"/>
    </location>
</feature>
<protein>
    <recommendedName>
        <fullName evidence="8">Acyltransferase 3 domain-containing protein</fullName>
    </recommendedName>
</protein>
<keyword evidence="3" id="KW-1003">Cell membrane</keyword>
<dbReference type="GO" id="GO:0009246">
    <property type="term" value="P:enterobacterial common antigen biosynthetic process"/>
    <property type="evidence" value="ECO:0007669"/>
    <property type="project" value="TreeGrafter"/>
</dbReference>
<evidence type="ECO:0000256" key="2">
    <source>
        <dbReference type="ARBA" id="ARBA00007400"/>
    </source>
</evidence>
<evidence type="ECO:0000313" key="9">
    <source>
        <dbReference type="EMBL" id="AMO19582.1"/>
    </source>
</evidence>
<feature type="transmembrane region" description="Helical" evidence="7">
    <location>
        <begin position="82"/>
        <end position="99"/>
    </location>
</feature>
<dbReference type="EMBL" id="CP010992">
    <property type="protein sequence ID" value="AMO19582.1"/>
    <property type="molecule type" value="Genomic_DNA"/>
</dbReference>
<proteinExistence type="inferred from homology"/>
<comment type="subcellular location">
    <subcellularLocation>
        <location evidence="1">Cell membrane</location>
        <topology evidence="1">Multi-pass membrane protein</topology>
    </subcellularLocation>
</comment>
<feature type="transmembrane region" description="Helical" evidence="7">
    <location>
        <begin position="215"/>
        <end position="234"/>
    </location>
</feature>
<dbReference type="GO" id="GO:0005886">
    <property type="term" value="C:plasma membrane"/>
    <property type="evidence" value="ECO:0007669"/>
    <property type="project" value="UniProtKB-SubCell"/>
</dbReference>
<reference evidence="9 10" key="2">
    <citation type="submission" date="2019-05" db="EMBL/GenBank/DDBJ databases">
        <authorList>
            <person name="Ravantti J.J."/>
        </authorList>
    </citation>
    <scope>NUCLEOTIDE SEQUENCE [LARGE SCALE GENOMIC DNA]</scope>
    <source>
        <strain evidence="9 10">B185</strain>
    </source>
</reference>
<evidence type="ECO:0000256" key="6">
    <source>
        <dbReference type="ARBA" id="ARBA00023136"/>
    </source>
</evidence>
<evidence type="ECO:0000256" key="3">
    <source>
        <dbReference type="ARBA" id="ARBA00022475"/>
    </source>
</evidence>
<gene>
    <name evidence="9" type="ORF">UN65_03785</name>
</gene>
<dbReference type="PANTHER" id="PTHR40074:SF2">
    <property type="entry name" value="O-ACETYLTRANSFERASE WECH"/>
    <property type="match status" value="1"/>
</dbReference>
<keyword evidence="5 7" id="KW-1133">Transmembrane helix</keyword>
<dbReference type="GO" id="GO:0016413">
    <property type="term" value="F:O-acetyltransferase activity"/>
    <property type="evidence" value="ECO:0007669"/>
    <property type="project" value="TreeGrafter"/>
</dbReference>
<dbReference type="RefSeq" id="WP_138425015.1">
    <property type="nucleotide sequence ID" value="NZ_CP010992.1"/>
</dbReference>
<dbReference type="AlphaFoldDB" id="A0AAI8CG73"/>
<evidence type="ECO:0000313" key="10">
    <source>
        <dbReference type="Proteomes" id="UP000304840"/>
    </source>
</evidence>
<evidence type="ECO:0000256" key="5">
    <source>
        <dbReference type="ARBA" id="ARBA00022989"/>
    </source>
</evidence>
<feature type="transmembrane region" description="Helical" evidence="7">
    <location>
        <begin position="246"/>
        <end position="265"/>
    </location>
</feature>
<organism evidence="9 10">
    <name type="scientific">Flavobacterium columnare</name>
    <dbReference type="NCBI Taxonomy" id="996"/>
    <lineage>
        <taxon>Bacteria</taxon>
        <taxon>Pseudomonadati</taxon>
        <taxon>Bacteroidota</taxon>
        <taxon>Flavobacteriia</taxon>
        <taxon>Flavobacteriales</taxon>
        <taxon>Flavobacteriaceae</taxon>
        <taxon>Flavobacterium</taxon>
    </lineage>
</organism>
<accession>A0AAI8CG73</accession>